<proteinExistence type="predicted"/>
<name>A0A9W6RFK8_9ACTN</name>
<feature type="region of interest" description="Disordered" evidence="1">
    <location>
        <begin position="1"/>
        <end position="29"/>
    </location>
</feature>
<evidence type="ECO:0000256" key="1">
    <source>
        <dbReference type="SAM" id="MobiDB-lite"/>
    </source>
</evidence>
<dbReference type="AlphaFoldDB" id="A0A9W6RFK8"/>
<evidence type="ECO:0000313" key="2">
    <source>
        <dbReference type="EMBL" id="GLY74669.1"/>
    </source>
</evidence>
<accession>A0A9W6RFK8</accession>
<evidence type="ECO:0000313" key="3">
    <source>
        <dbReference type="Proteomes" id="UP001165135"/>
    </source>
</evidence>
<organism evidence="2 3">
    <name type="scientific">Actinoallomurus iriomotensis</name>
    <dbReference type="NCBI Taxonomy" id="478107"/>
    <lineage>
        <taxon>Bacteria</taxon>
        <taxon>Bacillati</taxon>
        <taxon>Actinomycetota</taxon>
        <taxon>Actinomycetes</taxon>
        <taxon>Streptosporangiales</taxon>
        <taxon>Thermomonosporaceae</taxon>
        <taxon>Actinoallomurus</taxon>
    </lineage>
</organism>
<protein>
    <submittedName>
        <fullName evidence="2">Uncharacterized protein</fullName>
    </submittedName>
</protein>
<dbReference type="Proteomes" id="UP001165135">
    <property type="component" value="Unassembled WGS sequence"/>
</dbReference>
<gene>
    <name evidence="2" type="ORF">Airi01_029360</name>
</gene>
<reference evidence="2" key="1">
    <citation type="submission" date="2023-03" db="EMBL/GenBank/DDBJ databases">
        <title>Actinoallomurus iriomotensis NBRC 103681.</title>
        <authorList>
            <person name="Ichikawa N."/>
            <person name="Sato H."/>
            <person name="Tonouchi N."/>
        </authorList>
    </citation>
    <scope>NUCLEOTIDE SEQUENCE</scope>
    <source>
        <strain evidence="2">NBRC 103681</strain>
    </source>
</reference>
<dbReference type="EMBL" id="BSTJ01000003">
    <property type="protein sequence ID" value="GLY74669.1"/>
    <property type="molecule type" value="Genomic_DNA"/>
</dbReference>
<comment type="caution">
    <text evidence="2">The sequence shown here is derived from an EMBL/GenBank/DDBJ whole genome shotgun (WGS) entry which is preliminary data.</text>
</comment>
<sequence>MANPPKAHEAPLPTVHYSFGTQPPPWTKPLNEAGGADAAGLAMGPAAGTARRFDSHLDIFANGRPIRVTPGLGVDGRLLSEVRTRGKGILVVASSDPGKRFTLGQVFMEWGVRLEPAHLGGFTADAEHSLTAYVDGVERTGDPAMIALLPHREITLVYGAPPRRIPTSYAFPRGE</sequence>